<sequence length="909" mass="95471">MPVCAALPVRGAPAPSLWRRCPVCAACPGPWRPASVWAPCPVCAAPHPLLRLWACPSVCAPRLCALPRCGALPVPRRPAPSVAPAPAPCPVPRAPAPSAAPCPVCGALPTSRGPCPCRRGALPRRSRLPRRAPCPVPVAARPQSAAPCPVRCALPRPAPCPPIRGALPTVPTAPLPRDRRQKPCHRPAGAPCPVRRRPRATRPYPSPARGYRLLAGGSSAGSEEQTHNGQQKKREKKKKPEKKRASKKTKKRQKTKQHRPTARGRASPHGSGLTPWPKKTTKTKLRVGASPAGSRASRTPSRSGGSSGLGAPCARRCLGHYKKKKKKTLGRRFPARAGRVHWAPYPRAVVGGLARPAGVRVPAARGPARPARRRMPRPGLPKGITRTLRARPPVVGLLGRVRAPRPRGGSAGFLPDRVRGSPAGSGLRRVRAPRPGVQGSPACPVRARVGSGRPCWPRSGLPPLCGPSGLLRPGPGLPRQGPGSPARFRAPLPGRRAPPPAPGFSAGSAAAPMPGPGPPPSGLSPPGSAASPRRVRASRPAGPGCCFSGPALPAVAPFAPLWRLPSPRARPVCGPCPAVLPLLSVLPPCLLFPIVCACCLLLFFFPVTTLFLPLSLLFLRAPSSLVLSPPPFSTSFPYPPVPPPPAFSPGARRPPLSRGPPAPLLCASVLPGPGAGSLLEAGGRRSAYWCPARLDVVVGRSGPLLSSCRPALGVSRAAAVIALWPAARRPPRLAGPAPVSPVVRPPRGVLAWPLPPARSSPRLPPRFVNVVPTPLFLVPGSLRFLLRPAPCGRRRLRGRPRLPSAPCPPAPPVAAPLSLTLPPPPSRPTAHFSTSPTPHSLPYLPPNFGLSLPSLVISHPGSLPLVPVSLSPWGLSYNRCIRTERGLKTCLCTPPLSPHWLWFFLPVKD</sequence>
<organism evidence="2 3">
    <name type="scientific">Pleuronectes platessa</name>
    <name type="common">European plaice</name>
    <dbReference type="NCBI Taxonomy" id="8262"/>
    <lineage>
        <taxon>Eukaryota</taxon>
        <taxon>Metazoa</taxon>
        <taxon>Chordata</taxon>
        <taxon>Craniata</taxon>
        <taxon>Vertebrata</taxon>
        <taxon>Euteleostomi</taxon>
        <taxon>Actinopterygii</taxon>
        <taxon>Neopterygii</taxon>
        <taxon>Teleostei</taxon>
        <taxon>Neoteleostei</taxon>
        <taxon>Acanthomorphata</taxon>
        <taxon>Carangaria</taxon>
        <taxon>Pleuronectiformes</taxon>
        <taxon>Pleuronectoidei</taxon>
        <taxon>Pleuronectidae</taxon>
        <taxon>Pleuronectes</taxon>
    </lineage>
</organism>
<accession>A0A9N7Z7D9</accession>
<feature type="region of interest" description="Disordered" evidence="1">
    <location>
        <begin position="400"/>
        <end position="445"/>
    </location>
</feature>
<name>A0A9N7Z7D9_PLEPL</name>
<feature type="compositionally biased region" description="Low complexity" evidence="1">
    <location>
        <begin position="503"/>
        <end position="512"/>
    </location>
</feature>
<protein>
    <submittedName>
        <fullName evidence="2">Uncharacterized protein</fullName>
    </submittedName>
</protein>
<feature type="compositionally biased region" description="Polar residues" evidence="1">
    <location>
        <begin position="220"/>
        <end position="229"/>
    </location>
</feature>
<feature type="compositionally biased region" description="Low complexity" evidence="1">
    <location>
        <begin position="524"/>
        <end position="537"/>
    </location>
</feature>
<feature type="compositionally biased region" description="Low complexity" evidence="1">
    <location>
        <begin position="467"/>
        <end position="495"/>
    </location>
</feature>
<evidence type="ECO:0000256" key="1">
    <source>
        <dbReference type="SAM" id="MobiDB-lite"/>
    </source>
</evidence>
<feature type="region of interest" description="Disordered" evidence="1">
    <location>
        <begin position="362"/>
        <end position="385"/>
    </location>
</feature>
<feature type="region of interest" description="Disordered" evidence="1">
    <location>
        <begin position="163"/>
        <end position="313"/>
    </location>
</feature>
<feature type="region of interest" description="Disordered" evidence="1">
    <location>
        <begin position="467"/>
        <end position="537"/>
    </location>
</feature>
<reference evidence="2" key="1">
    <citation type="submission" date="2020-03" db="EMBL/GenBank/DDBJ databases">
        <authorList>
            <person name="Weist P."/>
        </authorList>
    </citation>
    <scope>NUCLEOTIDE SEQUENCE</scope>
</reference>
<feature type="compositionally biased region" description="Basic residues" evidence="1">
    <location>
        <begin position="230"/>
        <end position="262"/>
    </location>
</feature>
<keyword evidence="3" id="KW-1185">Reference proteome</keyword>
<evidence type="ECO:0000313" key="2">
    <source>
        <dbReference type="EMBL" id="CAB1452552.1"/>
    </source>
</evidence>
<dbReference type="Proteomes" id="UP001153269">
    <property type="component" value="Unassembled WGS sequence"/>
</dbReference>
<evidence type="ECO:0000313" key="3">
    <source>
        <dbReference type="Proteomes" id="UP001153269"/>
    </source>
</evidence>
<dbReference type="EMBL" id="CADEAL010004134">
    <property type="protein sequence ID" value="CAB1452552.1"/>
    <property type="molecule type" value="Genomic_DNA"/>
</dbReference>
<proteinExistence type="predicted"/>
<dbReference type="AlphaFoldDB" id="A0A9N7Z7D9"/>
<comment type="caution">
    <text evidence="2">The sequence shown here is derived from an EMBL/GenBank/DDBJ whole genome shotgun (WGS) entry which is preliminary data.</text>
</comment>
<feature type="compositionally biased region" description="Pro residues" evidence="1">
    <location>
        <begin position="513"/>
        <end position="523"/>
    </location>
</feature>
<feature type="compositionally biased region" description="Low complexity" evidence="1">
    <location>
        <begin position="288"/>
        <end position="312"/>
    </location>
</feature>
<gene>
    <name evidence="2" type="ORF">PLEPLA_LOCUS40302</name>
</gene>
<feature type="region of interest" description="Disordered" evidence="1">
    <location>
        <begin position="816"/>
        <end position="836"/>
    </location>
</feature>